<keyword evidence="2" id="KW-1064">Adaptive immunity</keyword>
<dbReference type="PANTHER" id="PTHR19367">
    <property type="entry name" value="T-CELL RECEPTOR ALPHA CHAIN V REGION"/>
    <property type="match status" value="1"/>
</dbReference>
<evidence type="ECO:0000256" key="4">
    <source>
        <dbReference type="ARBA" id="ARBA00023319"/>
    </source>
</evidence>
<evidence type="ECO:0000256" key="1">
    <source>
        <dbReference type="ARBA" id="ARBA00022729"/>
    </source>
</evidence>
<gene>
    <name evidence="9" type="primary">Nfu_g_1_013084</name>
</gene>
<evidence type="ECO:0000259" key="8">
    <source>
        <dbReference type="PROSITE" id="PS50835"/>
    </source>
</evidence>
<keyword evidence="5" id="KW-1279">T cell receptor</keyword>
<keyword evidence="3" id="KW-0675">Receptor</keyword>
<evidence type="ECO:0000256" key="7">
    <source>
        <dbReference type="SAM" id="SignalP"/>
    </source>
</evidence>
<dbReference type="GO" id="GO:0042101">
    <property type="term" value="C:T cell receptor complex"/>
    <property type="evidence" value="ECO:0007669"/>
    <property type="project" value="UniProtKB-KW"/>
</dbReference>
<dbReference type="PANTHER" id="PTHR19367:SF18">
    <property type="entry name" value="T CELL RECEPTOR ALPHA VARIABLE 16"/>
    <property type="match status" value="1"/>
</dbReference>
<dbReference type="InterPro" id="IPR013783">
    <property type="entry name" value="Ig-like_fold"/>
</dbReference>
<organism evidence="9">
    <name type="scientific">Nothobranchius furzeri</name>
    <name type="common">Turquoise killifish</name>
    <dbReference type="NCBI Taxonomy" id="105023"/>
    <lineage>
        <taxon>Eukaryota</taxon>
        <taxon>Metazoa</taxon>
        <taxon>Chordata</taxon>
        <taxon>Craniata</taxon>
        <taxon>Vertebrata</taxon>
        <taxon>Euteleostomi</taxon>
        <taxon>Actinopterygii</taxon>
        <taxon>Neopterygii</taxon>
        <taxon>Teleostei</taxon>
        <taxon>Neoteleostei</taxon>
        <taxon>Acanthomorphata</taxon>
        <taxon>Ovalentaria</taxon>
        <taxon>Atherinomorphae</taxon>
        <taxon>Cyprinodontiformes</taxon>
        <taxon>Nothobranchiidae</taxon>
        <taxon>Nothobranchius</taxon>
    </lineage>
</organism>
<reference evidence="9" key="1">
    <citation type="submission" date="2016-05" db="EMBL/GenBank/DDBJ databases">
        <authorList>
            <person name="Lavstsen T."/>
            <person name="Jespersen J.S."/>
        </authorList>
    </citation>
    <scope>NUCLEOTIDE SEQUENCE</scope>
    <source>
        <tissue evidence="9">Brain</tissue>
    </source>
</reference>
<dbReference type="InterPro" id="IPR051287">
    <property type="entry name" value="TCR_variable_region"/>
</dbReference>
<name>A0A1A8AUD9_NOTFU</name>
<keyword evidence="6" id="KW-1133">Transmembrane helix</keyword>
<dbReference type="SMART" id="SM00409">
    <property type="entry name" value="IG"/>
    <property type="match status" value="1"/>
</dbReference>
<evidence type="ECO:0000256" key="3">
    <source>
        <dbReference type="ARBA" id="ARBA00023170"/>
    </source>
</evidence>
<proteinExistence type="predicted"/>
<dbReference type="InterPro" id="IPR003599">
    <property type="entry name" value="Ig_sub"/>
</dbReference>
<dbReference type="InterPro" id="IPR007110">
    <property type="entry name" value="Ig-like_dom"/>
</dbReference>
<keyword evidence="6" id="KW-0812">Transmembrane</keyword>
<dbReference type="InterPro" id="IPR036179">
    <property type="entry name" value="Ig-like_dom_sf"/>
</dbReference>
<dbReference type="GO" id="GO:0002250">
    <property type="term" value="P:adaptive immune response"/>
    <property type="evidence" value="ECO:0007669"/>
    <property type="project" value="UniProtKB-KW"/>
</dbReference>
<dbReference type="Gene3D" id="2.60.40.10">
    <property type="entry name" value="Immunoglobulins"/>
    <property type="match status" value="1"/>
</dbReference>
<feature type="domain" description="Ig-like" evidence="8">
    <location>
        <begin position="3"/>
        <end position="113"/>
    </location>
</feature>
<dbReference type="EMBL" id="HADY01019596">
    <property type="protein sequence ID" value="SBP58081.1"/>
    <property type="molecule type" value="Transcribed_RNA"/>
</dbReference>
<feature type="chain" id="PRO_5008366045" description="Ig-like domain-containing protein" evidence="7">
    <location>
        <begin position="20"/>
        <end position="253"/>
    </location>
</feature>
<dbReference type="SUPFAM" id="SSF48726">
    <property type="entry name" value="Immunoglobulin"/>
    <property type="match status" value="1"/>
</dbReference>
<sequence length="253" mass="28561">MMPLMVSALLAAACLEIRAQTDSVLQEKPEVVAGQGGSVSLSCLYNTSSSNHYLYWYRQEGNNRPQFILSRFKIGEGKNADKEKYSSTLNHEVKSVPLRIQKLHVTDSAVYYCALKGSGLDTILFGPGTKVCVNPKEQHKPEYYILRDKDDSPKLCLATEFTRQNATMDHRLFNDTEPARNPKDHRFFSQVAFLKDGDETSCEERLDAPTCEASLEPDTMVNLATISISILRLIFIKTVVFNVLMTLRLWISQ</sequence>
<accession>A0A1A8AUD9</accession>
<keyword evidence="5" id="KW-0391">Immunity</keyword>
<feature type="signal peptide" evidence="7">
    <location>
        <begin position="1"/>
        <end position="19"/>
    </location>
</feature>
<dbReference type="InterPro" id="IPR013106">
    <property type="entry name" value="Ig_V-set"/>
</dbReference>
<dbReference type="SMART" id="SM00406">
    <property type="entry name" value="IGv"/>
    <property type="match status" value="1"/>
</dbReference>
<keyword evidence="6" id="KW-0472">Membrane</keyword>
<dbReference type="PROSITE" id="PS50835">
    <property type="entry name" value="IG_LIKE"/>
    <property type="match status" value="1"/>
</dbReference>
<evidence type="ECO:0000256" key="6">
    <source>
        <dbReference type="SAM" id="Phobius"/>
    </source>
</evidence>
<dbReference type="AlphaFoldDB" id="A0A1A8AUD9"/>
<evidence type="ECO:0000313" key="9">
    <source>
        <dbReference type="EMBL" id="SBP58081.1"/>
    </source>
</evidence>
<keyword evidence="4" id="KW-0393">Immunoglobulin domain</keyword>
<keyword evidence="1 7" id="KW-0732">Signal</keyword>
<protein>
    <recommendedName>
        <fullName evidence="8">Ig-like domain-containing protein</fullName>
    </recommendedName>
</protein>
<feature type="transmembrane region" description="Helical" evidence="6">
    <location>
        <begin position="230"/>
        <end position="251"/>
    </location>
</feature>
<evidence type="ECO:0000256" key="5">
    <source>
        <dbReference type="ARBA" id="ARBA00043266"/>
    </source>
</evidence>
<evidence type="ECO:0000256" key="2">
    <source>
        <dbReference type="ARBA" id="ARBA00023130"/>
    </source>
</evidence>
<dbReference type="Pfam" id="PF07686">
    <property type="entry name" value="V-set"/>
    <property type="match status" value="1"/>
</dbReference>
<reference evidence="9" key="2">
    <citation type="submission" date="2016-06" db="EMBL/GenBank/DDBJ databases">
        <title>The genome of a short-lived fish provides insights into sex chromosome evolution and the genetic control of aging.</title>
        <authorList>
            <person name="Reichwald K."/>
            <person name="Felder M."/>
            <person name="Petzold A."/>
            <person name="Koch P."/>
            <person name="Groth M."/>
            <person name="Platzer M."/>
        </authorList>
    </citation>
    <scope>NUCLEOTIDE SEQUENCE</scope>
    <source>
        <tissue evidence="9">Brain</tissue>
    </source>
</reference>